<keyword evidence="1" id="KW-0472">Membrane</keyword>
<feature type="domain" description="DUF1559" evidence="2">
    <location>
        <begin position="44"/>
        <end position="203"/>
    </location>
</feature>
<feature type="domain" description="DUF1559" evidence="2">
    <location>
        <begin position="217"/>
        <end position="256"/>
    </location>
</feature>
<evidence type="ECO:0000259" key="2">
    <source>
        <dbReference type="Pfam" id="PF07596"/>
    </source>
</evidence>
<organism evidence="3 4">
    <name type="scientific">Stieleria magnilauensis</name>
    <dbReference type="NCBI Taxonomy" id="2527963"/>
    <lineage>
        <taxon>Bacteria</taxon>
        <taxon>Pseudomonadati</taxon>
        <taxon>Planctomycetota</taxon>
        <taxon>Planctomycetia</taxon>
        <taxon>Pirellulales</taxon>
        <taxon>Pirellulaceae</taxon>
        <taxon>Stieleria</taxon>
    </lineage>
</organism>
<dbReference type="EMBL" id="CP036432">
    <property type="protein sequence ID" value="QDV82247.1"/>
    <property type="molecule type" value="Genomic_DNA"/>
</dbReference>
<keyword evidence="1" id="KW-1133">Transmembrane helix</keyword>
<protein>
    <recommendedName>
        <fullName evidence="2">DUF1559 domain-containing protein</fullName>
    </recommendedName>
</protein>
<name>A0ABX5XKM8_9BACT</name>
<dbReference type="PANTHER" id="PTHR30093">
    <property type="entry name" value="GENERAL SECRETION PATHWAY PROTEIN G"/>
    <property type="match status" value="1"/>
</dbReference>
<evidence type="ECO:0000313" key="4">
    <source>
        <dbReference type="Proteomes" id="UP000318081"/>
    </source>
</evidence>
<dbReference type="InterPro" id="IPR012902">
    <property type="entry name" value="N_methyl_site"/>
</dbReference>
<dbReference type="InterPro" id="IPR011453">
    <property type="entry name" value="DUF1559"/>
</dbReference>
<proteinExistence type="predicted"/>
<feature type="transmembrane region" description="Helical" evidence="1">
    <location>
        <begin position="21"/>
        <end position="43"/>
    </location>
</feature>
<dbReference type="Gene3D" id="3.30.700.10">
    <property type="entry name" value="Glycoprotein, Type 4 Pilin"/>
    <property type="match status" value="1"/>
</dbReference>
<dbReference type="Pfam" id="PF07596">
    <property type="entry name" value="SBP_bac_10"/>
    <property type="match status" value="2"/>
</dbReference>
<sequence length="276" mass="29756">MHRIGTLQGQPSTIRSRRAFTLIELVVVIAVMGILVALLSSGVQAAREQSRRVTCSNHLRQQALALQLFHDLSGSLPFGNDRGEGRNQSWASAVLGQLERSELAVQWDRKKAWNDPARNQQLSETVLPVLRCPSSVWDFPGDTDYAGVMGSALASGRSLTGLDINNGVLIGSSPQRRSPIRLTEIVDGTSQTMLIAEVVDRMPAEHGLWADGRNAISHDNGGINVDASGEIFSRHPAGAQVVFADGSVHFLTESMDTSLIGALCSRNGREVIPAID</sequence>
<dbReference type="PANTHER" id="PTHR30093:SF2">
    <property type="entry name" value="TYPE II SECRETION SYSTEM PROTEIN H"/>
    <property type="match status" value="1"/>
</dbReference>
<dbReference type="SUPFAM" id="SSF54523">
    <property type="entry name" value="Pili subunits"/>
    <property type="match status" value="1"/>
</dbReference>
<gene>
    <name evidence="3" type="ORF">TBK1r_11740</name>
</gene>
<keyword evidence="1" id="KW-0812">Transmembrane</keyword>
<evidence type="ECO:0000313" key="3">
    <source>
        <dbReference type="EMBL" id="QDV82247.1"/>
    </source>
</evidence>
<dbReference type="InterPro" id="IPR045584">
    <property type="entry name" value="Pilin-like"/>
</dbReference>
<reference evidence="3 4" key="1">
    <citation type="submission" date="2019-02" db="EMBL/GenBank/DDBJ databases">
        <title>Deep-cultivation of Planctomycetes and their phenomic and genomic characterization uncovers novel biology.</title>
        <authorList>
            <person name="Wiegand S."/>
            <person name="Jogler M."/>
            <person name="Boedeker C."/>
            <person name="Pinto D."/>
            <person name="Vollmers J."/>
            <person name="Rivas-Marin E."/>
            <person name="Kohn T."/>
            <person name="Peeters S.H."/>
            <person name="Heuer A."/>
            <person name="Rast P."/>
            <person name="Oberbeckmann S."/>
            <person name="Bunk B."/>
            <person name="Jeske O."/>
            <person name="Meyerdierks A."/>
            <person name="Storesund J.E."/>
            <person name="Kallscheuer N."/>
            <person name="Luecker S."/>
            <person name="Lage O.M."/>
            <person name="Pohl T."/>
            <person name="Merkel B.J."/>
            <person name="Hornburger P."/>
            <person name="Mueller R.-W."/>
            <person name="Bruemmer F."/>
            <person name="Labrenz M."/>
            <person name="Spormann A.M."/>
            <person name="Op den Camp H."/>
            <person name="Overmann J."/>
            <person name="Amann R."/>
            <person name="Jetten M.S.M."/>
            <person name="Mascher T."/>
            <person name="Medema M.H."/>
            <person name="Devos D.P."/>
            <person name="Kaster A.-K."/>
            <person name="Ovreas L."/>
            <person name="Rohde M."/>
            <person name="Galperin M.Y."/>
            <person name="Jogler C."/>
        </authorList>
    </citation>
    <scope>NUCLEOTIDE SEQUENCE [LARGE SCALE GENOMIC DNA]</scope>
    <source>
        <strain evidence="3 4">TBK1r</strain>
    </source>
</reference>
<dbReference type="Pfam" id="PF07963">
    <property type="entry name" value="N_methyl"/>
    <property type="match status" value="1"/>
</dbReference>
<evidence type="ECO:0000256" key="1">
    <source>
        <dbReference type="SAM" id="Phobius"/>
    </source>
</evidence>
<dbReference type="NCBIfam" id="TIGR02532">
    <property type="entry name" value="IV_pilin_GFxxxE"/>
    <property type="match status" value="1"/>
</dbReference>
<accession>A0ABX5XKM8</accession>
<keyword evidence="4" id="KW-1185">Reference proteome</keyword>
<dbReference type="InterPro" id="IPR027558">
    <property type="entry name" value="Pre_pil_HX9DG_C"/>
</dbReference>
<dbReference type="Proteomes" id="UP000318081">
    <property type="component" value="Chromosome"/>
</dbReference>
<dbReference type="NCBIfam" id="TIGR04294">
    <property type="entry name" value="pre_pil_HX9DG"/>
    <property type="match status" value="1"/>
</dbReference>